<reference evidence="5 6" key="1">
    <citation type="submission" date="2021-05" db="EMBL/GenBank/DDBJ databases">
        <title>Complete genome of Nocardioides aquaticus KCTC 9944T isolated from meromictic and hypersaline Ekho Lake, Antarctica.</title>
        <authorList>
            <person name="Hwang K."/>
            <person name="Kim K.M."/>
            <person name="Choe H."/>
        </authorList>
    </citation>
    <scope>NUCLEOTIDE SEQUENCE [LARGE SCALE GENOMIC DNA]</scope>
    <source>
        <strain evidence="5 6">KCTC 9944</strain>
    </source>
</reference>
<dbReference type="InterPro" id="IPR016032">
    <property type="entry name" value="Sig_transdc_resp-reg_C-effctor"/>
</dbReference>
<dbReference type="InterPro" id="IPR000792">
    <property type="entry name" value="Tscrpt_reg_LuxR_C"/>
</dbReference>
<sequence length="225" mass="24447">MSASPVRIAVVNDYAIVVAGTARVLEPFSDRVEVVELDSRKPVVSDVDVVLYDTFGKPQGASCDPARLVGAGARFLVFSWNTDPDQVRASLERGAHGYVSKACSAEELVEAVERVHRGERVTPGDDDAPERGELFGRWPGDEHGLSARESEVLALICQGLSNVEISQRAYIGINTVKTYIRSAYRKIGATTRPQAVIWGLSHGFEPDRVRRVLEDRTPPSASSAG</sequence>
<dbReference type="Proteomes" id="UP000679307">
    <property type="component" value="Chromosome"/>
</dbReference>
<gene>
    <name evidence="5" type="primary">vraR_5</name>
    <name evidence="5" type="ORF">ENKNEFLB_03094</name>
</gene>
<accession>A0ABX8EJJ6</accession>
<evidence type="ECO:0000256" key="2">
    <source>
        <dbReference type="PROSITE-ProRule" id="PRU00169"/>
    </source>
</evidence>
<dbReference type="SUPFAM" id="SSF52172">
    <property type="entry name" value="CheY-like"/>
    <property type="match status" value="1"/>
</dbReference>
<feature type="modified residue" description="4-aspartylphosphate" evidence="2">
    <location>
        <position position="53"/>
    </location>
</feature>
<name>A0ABX8EJJ6_9ACTN</name>
<dbReference type="PROSITE" id="PS50110">
    <property type="entry name" value="RESPONSE_REGULATORY"/>
    <property type="match status" value="1"/>
</dbReference>
<dbReference type="PROSITE" id="PS50043">
    <property type="entry name" value="HTH_LUXR_2"/>
    <property type="match status" value="1"/>
</dbReference>
<feature type="domain" description="HTH luxR-type" evidence="3">
    <location>
        <begin position="138"/>
        <end position="203"/>
    </location>
</feature>
<dbReference type="Gene3D" id="3.40.50.2300">
    <property type="match status" value="1"/>
</dbReference>
<dbReference type="PANTHER" id="PTHR43214:SF43">
    <property type="entry name" value="TWO-COMPONENT RESPONSE REGULATOR"/>
    <property type="match status" value="1"/>
</dbReference>
<feature type="domain" description="Response regulatory" evidence="4">
    <location>
        <begin position="7"/>
        <end position="116"/>
    </location>
</feature>
<dbReference type="CDD" id="cd06170">
    <property type="entry name" value="LuxR_C_like"/>
    <property type="match status" value="1"/>
</dbReference>
<evidence type="ECO:0000313" key="5">
    <source>
        <dbReference type="EMBL" id="QVT80694.1"/>
    </source>
</evidence>
<protein>
    <submittedName>
        <fullName evidence="5">Response regulator protein VraR</fullName>
    </submittedName>
</protein>
<evidence type="ECO:0000256" key="1">
    <source>
        <dbReference type="ARBA" id="ARBA00023125"/>
    </source>
</evidence>
<dbReference type="InterPro" id="IPR039420">
    <property type="entry name" value="WalR-like"/>
</dbReference>
<dbReference type="PRINTS" id="PR00038">
    <property type="entry name" value="HTHLUXR"/>
</dbReference>
<dbReference type="EMBL" id="CP075371">
    <property type="protein sequence ID" value="QVT80694.1"/>
    <property type="molecule type" value="Genomic_DNA"/>
</dbReference>
<proteinExistence type="predicted"/>
<organism evidence="5 6">
    <name type="scientific">Nocardioides aquaticus</name>
    <dbReference type="NCBI Taxonomy" id="160826"/>
    <lineage>
        <taxon>Bacteria</taxon>
        <taxon>Bacillati</taxon>
        <taxon>Actinomycetota</taxon>
        <taxon>Actinomycetes</taxon>
        <taxon>Propionibacteriales</taxon>
        <taxon>Nocardioidaceae</taxon>
        <taxon>Nocardioides</taxon>
    </lineage>
</organism>
<dbReference type="SMART" id="SM00421">
    <property type="entry name" value="HTH_LUXR"/>
    <property type="match status" value="1"/>
</dbReference>
<evidence type="ECO:0000259" key="3">
    <source>
        <dbReference type="PROSITE" id="PS50043"/>
    </source>
</evidence>
<dbReference type="SUPFAM" id="SSF46894">
    <property type="entry name" value="C-terminal effector domain of the bipartite response regulators"/>
    <property type="match status" value="1"/>
</dbReference>
<dbReference type="PANTHER" id="PTHR43214">
    <property type="entry name" value="TWO-COMPONENT RESPONSE REGULATOR"/>
    <property type="match status" value="1"/>
</dbReference>
<evidence type="ECO:0000313" key="6">
    <source>
        <dbReference type="Proteomes" id="UP000679307"/>
    </source>
</evidence>
<keyword evidence="1" id="KW-0238">DNA-binding</keyword>
<keyword evidence="6" id="KW-1185">Reference proteome</keyword>
<dbReference type="InterPro" id="IPR011006">
    <property type="entry name" value="CheY-like_superfamily"/>
</dbReference>
<keyword evidence="2" id="KW-0597">Phosphoprotein</keyword>
<dbReference type="RefSeq" id="WP_214056201.1">
    <property type="nucleotide sequence ID" value="NZ_BAAAHS010000007.1"/>
</dbReference>
<dbReference type="Pfam" id="PF00196">
    <property type="entry name" value="GerE"/>
    <property type="match status" value="1"/>
</dbReference>
<dbReference type="InterPro" id="IPR001789">
    <property type="entry name" value="Sig_transdc_resp-reg_receiver"/>
</dbReference>
<evidence type="ECO:0000259" key="4">
    <source>
        <dbReference type="PROSITE" id="PS50110"/>
    </source>
</evidence>